<dbReference type="PANTHER" id="PTHR46797:SF1">
    <property type="entry name" value="METHYLPHOSPHONATE SYNTHASE"/>
    <property type="match status" value="1"/>
</dbReference>
<dbReference type="Gene3D" id="1.10.260.40">
    <property type="entry name" value="lambda repressor-like DNA-binding domains"/>
    <property type="match status" value="1"/>
</dbReference>
<dbReference type="InterPro" id="IPR001387">
    <property type="entry name" value="Cro/C1-type_HTH"/>
</dbReference>
<evidence type="ECO:0000256" key="1">
    <source>
        <dbReference type="ARBA" id="ARBA00023125"/>
    </source>
</evidence>
<keyword evidence="1" id="KW-0238">DNA-binding</keyword>
<dbReference type="PANTHER" id="PTHR46797">
    <property type="entry name" value="HTH-TYPE TRANSCRIPTIONAL REGULATOR"/>
    <property type="match status" value="1"/>
</dbReference>
<dbReference type="SMART" id="SM00530">
    <property type="entry name" value="HTH_XRE"/>
    <property type="match status" value="1"/>
</dbReference>
<dbReference type="AlphaFoldDB" id="A0A1I0CJR7"/>
<dbReference type="SUPFAM" id="SSF47413">
    <property type="entry name" value="lambda repressor-like DNA-binding domains"/>
    <property type="match status" value="1"/>
</dbReference>
<reference evidence="5 6" key="1">
    <citation type="submission" date="2016-10" db="EMBL/GenBank/DDBJ databases">
        <authorList>
            <person name="Varghese N."/>
            <person name="Submissions S."/>
        </authorList>
    </citation>
    <scope>NUCLEOTIDE SEQUENCE [LARGE SCALE GENOMIC DNA]</scope>
    <source>
        <strain evidence="3 6">WG2</strain>
        <strain evidence="4 5">WG5</strain>
    </source>
</reference>
<dbReference type="GO" id="GO:0003677">
    <property type="term" value="F:DNA binding"/>
    <property type="evidence" value="ECO:0007669"/>
    <property type="project" value="UniProtKB-KW"/>
</dbReference>
<dbReference type="EMBL" id="FNBJ01000061">
    <property type="protein sequence ID" value="SDG20513.1"/>
    <property type="molecule type" value="Genomic_DNA"/>
</dbReference>
<dbReference type="EMBL" id="FOHG01000037">
    <property type="protein sequence ID" value="SET19222.1"/>
    <property type="molecule type" value="Genomic_DNA"/>
</dbReference>
<dbReference type="Proteomes" id="UP000199519">
    <property type="component" value="Unassembled WGS sequence"/>
</dbReference>
<dbReference type="InterPro" id="IPR050807">
    <property type="entry name" value="TransReg_Diox_bact_type"/>
</dbReference>
<keyword evidence="6" id="KW-1185">Reference proteome</keyword>
<evidence type="ECO:0000313" key="5">
    <source>
        <dbReference type="Proteomes" id="UP000198612"/>
    </source>
</evidence>
<feature type="domain" description="HTH cro/C1-type" evidence="2">
    <location>
        <begin position="9"/>
        <end position="64"/>
    </location>
</feature>
<evidence type="ECO:0000313" key="3">
    <source>
        <dbReference type="EMBL" id="SDG20513.1"/>
    </source>
</evidence>
<dbReference type="CDD" id="cd00093">
    <property type="entry name" value="HTH_XRE"/>
    <property type="match status" value="1"/>
</dbReference>
<dbReference type="RefSeq" id="WP_089720757.1">
    <property type="nucleotide sequence ID" value="NZ_FNBJ01000061.1"/>
</dbReference>
<evidence type="ECO:0000313" key="6">
    <source>
        <dbReference type="Proteomes" id="UP000199519"/>
    </source>
</evidence>
<name>A0A1I0CJR7_9FIRM</name>
<accession>A0A1I0CJR7</accession>
<dbReference type="Pfam" id="PF01381">
    <property type="entry name" value="HTH_3"/>
    <property type="match status" value="1"/>
</dbReference>
<dbReference type="GO" id="GO:0005829">
    <property type="term" value="C:cytosol"/>
    <property type="evidence" value="ECO:0007669"/>
    <property type="project" value="TreeGrafter"/>
</dbReference>
<evidence type="ECO:0000259" key="2">
    <source>
        <dbReference type="PROSITE" id="PS50943"/>
    </source>
</evidence>
<dbReference type="Proteomes" id="UP000198612">
    <property type="component" value="Unassembled WGS sequence"/>
</dbReference>
<dbReference type="PROSITE" id="PS50943">
    <property type="entry name" value="HTH_CROC1"/>
    <property type="match status" value="1"/>
</dbReference>
<dbReference type="GO" id="GO:0003700">
    <property type="term" value="F:DNA-binding transcription factor activity"/>
    <property type="evidence" value="ECO:0007669"/>
    <property type="project" value="TreeGrafter"/>
</dbReference>
<protein>
    <submittedName>
        <fullName evidence="4">Transcriptional regulator, contains XRE-family HTH domain</fullName>
    </submittedName>
</protein>
<sequence>MDNQIWENLRLLRKDKNKSLKDVSEDLGIDLSYLSRLERGENKNVSFEKIYNLASYYNVTIEQLVNNDLNNFDLSNYDKNIYKENLIQKEDIHYIKLIKAAKSENISPSEAEVIIKLFKKISATAHSSNIKDEYSKYAYKAKESGVSKEKFKNMIEFLIKNEKAE</sequence>
<organism evidence="4 5">
    <name type="scientific">Halanaerobium congolense</name>
    <dbReference type="NCBI Taxonomy" id="54121"/>
    <lineage>
        <taxon>Bacteria</taxon>
        <taxon>Bacillati</taxon>
        <taxon>Bacillota</taxon>
        <taxon>Clostridia</taxon>
        <taxon>Halanaerobiales</taxon>
        <taxon>Halanaerobiaceae</taxon>
        <taxon>Halanaerobium</taxon>
    </lineage>
</organism>
<proteinExistence type="predicted"/>
<dbReference type="InterPro" id="IPR010982">
    <property type="entry name" value="Lambda_DNA-bd_dom_sf"/>
</dbReference>
<evidence type="ECO:0000313" key="4">
    <source>
        <dbReference type="EMBL" id="SET19222.1"/>
    </source>
</evidence>
<gene>
    <name evidence="3" type="ORF">SAMN04488598_1614</name>
    <name evidence="4" type="ORF">SAMN04515652_13718</name>
</gene>